<dbReference type="AlphaFoldDB" id="A0A3M7SNN2"/>
<sequence>MNITIDRKVICLNSYILDLIDLKIEKGKCYLEKYDWREGYPNYKYCILGNCQMPFYCADVEIL</sequence>
<proteinExistence type="predicted"/>
<dbReference type="Proteomes" id="UP000276133">
    <property type="component" value="Unassembled WGS sequence"/>
</dbReference>
<comment type="caution">
    <text evidence="1">The sequence shown here is derived from an EMBL/GenBank/DDBJ whole genome shotgun (WGS) entry which is preliminary data.</text>
</comment>
<evidence type="ECO:0000313" key="2">
    <source>
        <dbReference type="Proteomes" id="UP000276133"/>
    </source>
</evidence>
<accession>A0A3M7SNN2</accession>
<evidence type="ECO:0000313" key="1">
    <source>
        <dbReference type="EMBL" id="RNA37230.1"/>
    </source>
</evidence>
<name>A0A3M7SNN2_BRAPC</name>
<reference evidence="1 2" key="1">
    <citation type="journal article" date="2018" name="Sci. Rep.">
        <title>Genomic signatures of local adaptation to the degree of environmental predictability in rotifers.</title>
        <authorList>
            <person name="Franch-Gras L."/>
            <person name="Hahn C."/>
            <person name="Garcia-Roger E.M."/>
            <person name="Carmona M.J."/>
            <person name="Serra M."/>
            <person name="Gomez A."/>
        </authorList>
    </citation>
    <scope>NUCLEOTIDE SEQUENCE [LARGE SCALE GENOMIC DNA]</scope>
    <source>
        <strain evidence="1">HYR1</strain>
    </source>
</reference>
<dbReference type="EMBL" id="REGN01001069">
    <property type="protein sequence ID" value="RNA37230.1"/>
    <property type="molecule type" value="Genomic_DNA"/>
</dbReference>
<keyword evidence="2" id="KW-1185">Reference proteome</keyword>
<organism evidence="1 2">
    <name type="scientific">Brachionus plicatilis</name>
    <name type="common">Marine rotifer</name>
    <name type="synonym">Brachionus muelleri</name>
    <dbReference type="NCBI Taxonomy" id="10195"/>
    <lineage>
        <taxon>Eukaryota</taxon>
        <taxon>Metazoa</taxon>
        <taxon>Spiralia</taxon>
        <taxon>Gnathifera</taxon>
        <taxon>Rotifera</taxon>
        <taxon>Eurotatoria</taxon>
        <taxon>Monogononta</taxon>
        <taxon>Pseudotrocha</taxon>
        <taxon>Ploima</taxon>
        <taxon>Brachionidae</taxon>
        <taxon>Brachionus</taxon>
    </lineage>
</organism>
<gene>
    <name evidence="1" type="ORF">BpHYR1_016763</name>
</gene>
<protein>
    <submittedName>
        <fullName evidence="1">Uncharacterized protein</fullName>
    </submittedName>
</protein>